<dbReference type="Pfam" id="PF10431">
    <property type="entry name" value="ClpB_D2-small"/>
    <property type="match status" value="1"/>
</dbReference>
<reference evidence="6 7" key="1">
    <citation type="submission" date="2018-06" db="EMBL/GenBank/DDBJ databases">
        <title>Genomic Encyclopedia of Type Strains, Phase IV (KMG-IV): sequencing the most valuable type-strain genomes for metagenomic binning, comparative biology and taxonomic classification.</title>
        <authorList>
            <person name="Goeker M."/>
        </authorList>
    </citation>
    <scope>NUCLEOTIDE SEQUENCE [LARGE SCALE GENOMIC DNA]</scope>
    <source>
        <strain evidence="6 7">DSM 25532</strain>
    </source>
</reference>
<dbReference type="GO" id="GO:0005737">
    <property type="term" value="C:cytoplasm"/>
    <property type="evidence" value="ECO:0007669"/>
    <property type="project" value="TreeGrafter"/>
</dbReference>
<protein>
    <submittedName>
        <fullName evidence="6">ATP-dependent Clp protease ATP-binding subunit ClpA</fullName>
    </submittedName>
</protein>
<feature type="domain" description="AAA+ ATPase" evidence="4">
    <location>
        <begin position="519"/>
        <end position="651"/>
    </location>
</feature>
<evidence type="ECO:0000259" key="5">
    <source>
        <dbReference type="SMART" id="SM01086"/>
    </source>
</evidence>
<gene>
    <name evidence="6" type="ORF">DES53_102368</name>
</gene>
<keyword evidence="1" id="KW-0547">Nucleotide-binding</keyword>
<sequence>MKFTLTIPVCVDHYRDAHGITRFRARPVFAAAGAFKDEMDLREDRALAQLGGRLGRLLLETTVSPDHRDLLPWSFCPPTTSHLLKLRIELKKRSVDGAFFAVVFENAGRRLVHLSRGGLSFEWPSGTQLRDVATRILTAHFRQLEKEAEDAFDPSDWFSGGQPHVVHLPVALTGNQRLPIPGSRHASYIDDTPMDGERELHKVGRCLDRLYPQDLQRALLREAEVAQLWASFRRISVRTPMVVLVGRPKAGKTAIIHECVRKSLEAASTGRRGQYWLVSPQRVISGMSYLGQWEERWTAMLSSIRKDRHILVLDDLLGLFEAGRSSGSDLTLGHVLKARQEHEPIPVLAEATPEAWGRLREIDRSFASQFQVIHVREMGDDATLRILVRTMQELPPECNFSPEVLPEVIRLQQRFGRAKAFPGKAVEMLQALANTYKSATNSFQQDKATTASQVLEWFADRHGISLELLKGESLDGESFGREDLRWRFSGNIMGQTAAVEAMMDIILMASAEVQDPLRPLGSLLFLGPTGVGKTECAKMLAKTVFQSEDRMVRFDLNEYTGDDAAIRLIGGPGRGGLLTSRVRRQPFTLLLFDEVEKAHPDVFDLLLQVLGEGRLTDAQGQTTDFCNCIIILTSNIGARQSRQRLGFGHATTEDAEAYRQAAEKFFRPEFFNRLDRIVPFHELRREDIEKLAQVMAQRAMTRQGLSDRQVDVSLEDDAIQFLAEKGHQTAYGARSLRRAVETLLVEPLAARMASVGSGEALKARVTMGIDGALSFDLRAQEQTPLLFTISAAITVDEMLDLLDESLDLITEAEERLDGWKFDQEEDGTISRRRAWYFRLRDECSVIRKGLERLEDTLERENRARQRAATSRAKSGEPVRAKDKLHVLPREVVEHLLQRLISQRFADHAITEILDQAVPLDAIHAGLLRLLWRARHLISVCHESMAHTSSWTIGIDNFAYIEEVTEDDEAWPQNQVASLEWCGAALAEVVLVSNKKAIRIVDGPGLEGLVAATTGVKASCWTAQSELTTVKAWRTGETPPESSENQITWLYFRAWLLDLRTGLLISGANQETGDMAMAVCYGQPASIPDTPNHHPV</sequence>
<dbReference type="GO" id="GO:0006508">
    <property type="term" value="P:proteolysis"/>
    <property type="evidence" value="ECO:0007669"/>
    <property type="project" value="UniProtKB-KW"/>
</dbReference>
<dbReference type="Gene3D" id="1.10.8.60">
    <property type="match status" value="1"/>
</dbReference>
<evidence type="ECO:0000313" key="6">
    <source>
        <dbReference type="EMBL" id="RBP45983.1"/>
    </source>
</evidence>
<dbReference type="InterPro" id="IPR001270">
    <property type="entry name" value="ClpA/B"/>
</dbReference>
<keyword evidence="2 6" id="KW-0067">ATP-binding</keyword>
<evidence type="ECO:0000256" key="3">
    <source>
        <dbReference type="ARBA" id="ARBA00023186"/>
    </source>
</evidence>
<keyword evidence="6" id="KW-0378">Hydrolase</keyword>
<feature type="domain" description="Clp ATPase C-terminal" evidence="5">
    <location>
        <begin position="683"/>
        <end position="775"/>
    </location>
</feature>
<dbReference type="InterPro" id="IPR027417">
    <property type="entry name" value="P-loop_NTPase"/>
</dbReference>
<dbReference type="InterPro" id="IPR003593">
    <property type="entry name" value="AAA+_ATPase"/>
</dbReference>
<dbReference type="RefSeq" id="WP_113957540.1">
    <property type="nucleotide sequence ID" value="NZ_QNRR01000002.1"/>
</dbReference>
<comment type="caution">
    <text evidence="6">The sequence shown here is derived from an EMBL/GenBank/DDBJ whole genome shotgun (WGS) entry which is preliminary data.</text>
</comment>
<dbReference type="PANTHER" id="PTHR11638">
    <property type="entry name" value="ATP-DEPENDENT CLP PROTEASE"/>
    <property type="match status" value="1"/>
</dbReference>
<dbReference type="EMBL" id="QNRR01000002">
    <property type="protein sequence ID" value="RBP45983.1"/>
    <property type="molecule type" value="Genomic_DNA"/>
</dbReference>
<dbReference type="InterPro" id="IPR019489">
    <property type="entry name" value="Clp_ATPase_C"/>
</dbReference>
<dbReference type="GO" id="GO:0008233">
    <property type="term" value="F:peptidase activity"/>
    <property type="evidence" value="ECO:0007669"/>
    <property type="project" value="UniProtKB-KW"/>
</dbReference>
<name>A0A366HST7_9BACT</name>
<dbReference type="AlphaFoldDB" id="A0A366HST7"/>
<evidence type="ECO:0000259" key="4">
    <source>
        <dbReference type="SMART" id="SM00382"/>
    </source>
</evidence>
<dbReference type="GO" id="GO:0016887">
    <property type="term" value="F:ATP hydrolysis activity"/>
    <property type="evidence" value="ECO:0007669"/>
    <property type="project" value="InterPro"/>
</dbReference>
<dbReference type="InterPro" id="IPR003959">
    <property type="entry name" value="ATPase_AAA_core"/>
</dbReference>
<evidence type="ECO:0000256" key="1">
    <source>
        <dbReference type="ARBA" id="ARBA00022741"/>
    </source>
</evidence>
<dbReference type="SMART" id="SM00382">
    <property type="entry name" value="AAA"/>
    <property type="match status" value="2"/>
</dbReference>
<evidence type="ECO:0000313" key="7">
    <source>
        <dbReference type="Proteomes" id="UP000253426"/>
    </source>
</evidence>
<dbReference type="Proteomes" id="UP000253426">
    <property type="component" value="Unassembled WGS sequence"/>
</dbReference>
<dbReference type="Pfam" id="PF07724">
    <property type="entry name" value="AAA_2"/>
    <property type="match status" value="1"/>
</dbReference>
<dbReference type="SUPFAM" id="SSF52540">
    <property type="entry name" value="P-loop containing nucleoside triphosphate hydrolases"/>
    <property type="match status" value="2"/>
</dbReference>
<dbReference type="PANTHER" id="PTHR11638:SF18">
    <property type="entry name" value="HEAT SHOCK PROTEIN 104"/>
    <property type="match status" value="1"/>
</dbReference>
<keyword evidence="3" id="KW-0143">Chaperone</keyword>
<accession>A0A366HST7</accession>
<keyword evidence="7" id="KW-1185">Reference proteome</keyword>
<dbReference type="CDD" id="cd19499">
    <property type="entry name" value="RecA-like_ClpB_Hsp104-like"/>
    <property type="match status" value="1"/>
</dbReference>
<dbReference type="GO" id="GO:0005524">
    <property type="term" value="F:ATP binding"/>
    <property type="evidence" value="ECO:0007669"/>
    <property type="project" value="UniProtKB-KW"/>
</dbReference>
<evidence type="ECO:0000256" key="2">
    <source>
        <dbReference type="ARBA" id="ARBA00022840"/>
    </source>
</evidence>
<dbReference type="InterPro" id="IPR050130">
    <property type="entry name" value="ClpA_ClpB"/>
</dbReference>
<dbReference type="PRINTS" id="PR00300">
    <property type="entry name" value="CLPPROTEASEA"/>
</dbReference>
<feature type="domain" description="AAA+ ATPase" evidence="4">
    <location>
        <begin position="238"/>
        <end position="425"/>
    </location>
</feature>
<dbReference type="Gene3D" id="3.40.50.300">
    <property type="entry name" value="P-loop containing nucleotide triphosphate hydrolases"/>
    <property type="match status" value="2"/>
</dbReference>
<dbReference type="SMART" id="SM01086">
    <property type="entry name" value="ClpB_D2-small"/>
    <property type="match status" value="1"/>
</dbReference>
<keyword evidence="6" id="KW-0645">Protease</keyword>
<dbReference type="GO" id="GO:0034605">
    <property type="term" value="P:cellular response to heat"/>
    <property type="evidence" value="ECO:0007669"/>
    <property type="project" value="TreeGrafter"/>
</dbReference>
<dbReference type="OrthoDB" id="1488635at2"/>
<organism evidence="6 7">
    <name type="scientific">Roseimicrobium gellanilyticum</name>
    <dbReference type="NCBI Taxonomy" id="748857"/>
    <lineage>
        <taxon>Bacteria</taxon>
        <taxon>Pseudomonadati</taxon>
        <taxon>Verrucomicrobiota</taxon>
        <taxon>Verrucomicrobiia</taxon>
        <taxon>Verrucomicrobiales</taxon>
        <taxon>Verrucomicrobiaceae</taxon>
        <taxon>Roseimicrobium</taxon>
    </lineage>
</organism>
<proteinExistence type="predicted"/>